<name>W4FFD7_APHAT</name>
<dbReference type="RefSeq" id="XP_009844344.1">
    <property type="nucleotide sequence ID" value="XM_009846042.1"/>
</dbReference>
<dbReference type="GeneID" id="20819303"/>
<gene>
    <name evidence="1" type="ORF">H257_17307</name>
</gene>
<sequence length="239" mass="27412">MQQLVGRRDQQRLERLVQRHTRHPIRVRSTEHFDKHAVHVFHQPQRSHHEHAKVRRLNKLGVFECLKDREHVQANVVGRSLSLGSQILLLLCDLSWCTHTANVLGTVDTKGPGTGVPLRSVGGEYVDIDAKVCREEPTKHIASNLYRRFGIRGRWLGRRSRKHQEPELPSTWCPFPPSSAFRIGASLSHVDKLVMGLVIFVREARVTIRLWMKLGNCGMEDVGTVPRANCRRLRCIHQS</sequence>
<evidence type="ECO:0000313" key="1">
    <source>
        <dbReference type="EMBL" id="ETV66155.1"/>
    </source>
</evidence>
<accession>W4FFD7</accession>
<organism evidence="1">
    <name type="scientific">Aphanomyces astaci</name>
    <name type="common">Crayfish plague agent</name>
    <dbReference type="NCBI Taxonomy" id="112090"/>
    <lineage>
        <taxon>Eukaryota</taxon>
        <taxon>Sar</taxon>
        <taxon>Stramenopiles</taxon>
        <taxon>Oomycota</taxon>
        <taxon>Saprolegniomycetes</taxon>
        <taxon>Saprolegniales</taxon>
        <taxon>Verrucalvaceae</taxon>
        <taxon>Aphanomyces</taxon>
    </lineage>
</organism>
<dbReference type="EMBL" id="KI913216">
    <property type="protein sequence ID" value="ETV66155.1"/>
    <property type="molecule type" value="Genomic_DNA"/>
</dbReference>
<dbReference type="AlphaFoldDB" id="W4FFD7"/>
<proteinExistence type="predicted"/>
<dbReference type="VEuPathDB" id="FungiDB:H257_17307"/>
<reference evidence="1" key="1">
    <citation type="submission" date="2013-12" db="EMBL/GenBank/DDBJ databases">
        <title>The Genome Sequence of Aphanomyces astaci APO3.</title>
        <authorList>
            <consortium name="The Broad Institute Genomics Platform"/>
            <person name="Russ C."/>
            <person name="Tyler B."/>
            <person name="van West P."/>
            <person name="Dieguez-Uribeondo J."/>
            <person name="Young S.K."/>
            <person name="Zeng Q."/>
            <person name="Gargeya S."/>
            <person name="Fitzgerald M."/>
            <person name="Abouelleil A."/>
            <person name="Alvarado L."/>
            <person name="Chapman S.B."/>
            <person name="Gainer-Dewar J."/>
            <person name="Goldberg J."/>
            <person name="Griggs A."/>
            <person name="Gujja S."/>
            <person name="Hansen M."/>
            <person name="Howarth C."/>
            <person name="Imamovic A."/>
            <person name="Ireland A."/>
            <person name="Larimer J."/>
            <person name="McCowan C."/>
            <person name="Murphy C."/>
            <person name="Pearson M."/>
            <person name="Poon T.W."/>
            <person name="Priest M."/>
            <person name="Roberts A."/>
            <person name="Saif S."/>
            <person name="Shea T."/>
            <person name="Sykes S."/>
            <person name="Wortman J."/>
            <person name="Nusbaum C."/>
            <person name="Birren B."/>
        </authorList>
    </citation>
    <scope>NUCLEOTIDE SEQUENCE [LARGE SCALE GENOMIC DNA]</scope>
    <source>
        <strain evidence="1">APO3</strain>
    </source>
</reference>
<protein>
    <submittedName>
        <fullName evidence="1">Uncharacterized protein</fullName>
    </submittedName>
</protein>